<keyword evidence="2" id="KW-0812">Transmembrane</keyword>
<dbReference type="AlphaFoldDB" id="A0A812MRC4"/>
<proteinExistence type="predicted"/>
<evidence type="ECO:0000313" key="5">
    <source>
        <dbReference type="Proteomes" id="UP000604046"/>
    </source>
</evidence>
<name>A0A812MRC4_9DINO</name>
<dbReference type="EMBL" id="CAJNDS010001546">
    <property type="protein sequence ID" value="CAE7264387.1"/>
    <property type="molecule type" value="Genomic_DNA"/>
</dbReference>
<feature type="domain" description="PA14" evidence="3">
    <location>
        <begin position="1"/>
        <end position="59"/>
    </location>
</feature>
<evidence type="ECO:0000259" key="3">
    <source>
        <dbReference type="Pfam" id="PF07691"/>
    </source>
</evidence>
<organism evidence="4 5">
    <name type="scientific">Symbiodinium natans</name>
    <dbReference type="NCBI Taxonomy" id="878477"/>
    <lineage>
        <taxon>Eukaryota</taxon>
        <taxon>Sar</taxon>
        <taxon>Alveolata</taxon>
        <taxon>Dinophyceae</taxon>
        <taxon>Suessiales</taxon>
        <taxon>Symbiodiniaceae</taxon>
        <taxon>Symbiodinium</taxon>
    </lineage>
</organism>
<feature type="region of interest" description="Disordered" evidence="1">
    <location>
        <begin position="9"/>
        <end position="29"/>
    </location>
</feature>
<dbReference type="Proteomes" id="UP000604046">
    <property type="component" value="Unassembled WGS sequence"/>
</dbReference>
<keyword evidence="2" id="KW-0472">Membrane</keyword>
<protein>
    <submittedName>
        <fullName evidence="4">DlpC protein</fullName>
    </submittedName>
</protein>
<dbReference type="Pfam" id="PF07691">
    <property type="entry name" value="PA14"/>
    <property type="match status" value="1"/>
</dbReference>
<sequence>MWLNGEKVVDNNGCHGETERSSTKKKYKAGSHPLVVDMCELGGGEVLKMRYKGPDTGNSKKTVPKSALRLPVQKRLIRGSLIFVSLPGSLGRMFVISVLCSAVLFVEAVLCA</sequence>
<keyword evidence="5" id="KW-1185">Reference proteome</keyword>
<dbReference type="SUPFAM" id="SSF56988">
    <property type="entry name" value="Anthrax protective antigen"/>
    <property type="match status" value="1"/>
</dbReference>
<evidence type="ECO:0000256" key="1">
    <source>
        <dbReference type="SAM" id="MobiDB-lite"/>
    </source>
</evidence>
<accession>A0A812MRC4</accession>
<dbReference type="InterPro" id="IPR011658">
    <property type="entry name" value="PA14_dom"/>
</dbReference>
<gene>
    <name evidence="4" type="primary">dlpC</name>
    <name evidence="4" type="ORF">SNAT2548_LOCUS13921</name>
</gene>
<comment type="caution">
    <text evidence="4">The sequence shown here is derived from an EMBL/GenBank/DDBJ whole genome shotgun (WGS) entry which is preliminary data.</text>
</comment>
<feature type="transmembrane region" description="Helical" evidence="2">
    <location>
        <begin position="81"/>
        <end position="106"/>
    </location>
</feature>
<evidence type="ECO:0000256" key="2">
    <source>
        <dbReference type="SAM" id="Phobius"/>
    </source>
</evidence>
<reference evidence="4" key="1">
    <citation type="submission" date="2021-02" db="EMBL/GenBank/DDBJ databases">
        <authorList>
            <person name="Dougan E. K."/>
            <person name="Rhodes N."/>
            <person name="Thang M."/>
            <person name="Chan C."/>
        </authorList>
    </citation>
    <scope>NUCLEOTIDE SEQUENCE</scope>
</reference>
<keyword evidence="2" id="KW-1133">Transmembrane helix</keyword>
<evidence type="ECO:0000313" key="4">
    <source>
        <dbReference type="EMBL" id="CAE7264387.1"/>
    </source>
</evidence>